<dbReference type="STRING" id="1848.SAMN05443637_114118"/>
<keyword evidence="7" id="KW-1185">Reference proteome</keyword>
<dbReference type="GO" id="GO:0008270">
    <property type="term" value="F:zinc ion binding"/>
    <property type="evidence" value="ECO:0007669"/>
    <property type="project" value="UniProtKB-KW"/>
</dbReference>
<protein>
    <submittedName>
        <fullName evidence="6">Putative zinc-finger</fullName>
    </submittedName>
</protein>
<keyword evidence="2" id="KW-0804">Transcription</keyword>
<accession>A0A1M6WEJ7</accession>
<proteinExistence type="predicted"/>
<sequence length="230" mass="23637">MTSPRRRFSVALPDWGSDHLSTEAVAAYVDDELAPGPRSRADQHLATCQECAAQVSEHGRARIALRTAETPCLPSSLLSALRSIPERAELPPPPAGLAVAPDGQLVDVLRPECVPGRNQHPLSRDHREGGAHRRVLLGAAAVSGLALGALAFGVSAAAPGPDPAAPERGVFNGPVLGGANAPTEAGLRLSAPNNPANNSAGNPVGAPASDLVLDPVVLDDHGVRSWLLGH</sequence>
<dbReference type="Gene3D" id="1.10.10.1320">
    <property type="entry name" value="Anti-sigma factor, zinc-finger domain"/>
    <property type="match status" value="1"/>
</dbReference>
<evidence type="ECO:0000313" key="6">
    <source>
        <dbReference type="EMBL" id="SHK91895.1"/>
    </source>
</evidence>
<feature type="compositionally biased region" description="Low complexity" evidence="3">
    <location>
        <begin position="190"/>
        <end position="203"/>
    </location>
</feature>
<keyword evidence="4" id="KW-0472">Membrane</keyword>
<name>A0A1M6WEJ7_PSETH</name>
<keyword evidence="4" id="KW-1133">Transmembrane helix</keyword>
<dbReference type="RefSeq" id="WP_084755332.1">
    <property type="nucleotide sequence ID" value="NZ_CALGVN010000014.1"/>
</dbReference>
<evidence type="ECO:0000256" key="1">
    <source>
        <dbReference type="ARBA" id="ARBA00023015"/>
    </source>
</evidence>
<gene>
    <name evidence="6" type="ORF">SAMN05443637_114118</name>
</gene>
<organism evidence="6 7">
    <name type="scientific">Pseudonocardia thermophila</name>
    <dbReference type="NCBI Taxonomy" id="1848"/>
    <lineage>
        <taxon>Bacteria</taxon>
        <taxon>Bacillati</taxon>
        <taxon>Actinomycetota</taxon>
        <taxon>Actinomycetes</taxon>
        <taxon>Pseudonocardiales</taxon>
        <taxon>Pseudonocardiaceae</taxon>
        <taxon>Pseudonocardia</taxon>
    </lineage>
</organism>
<dbReference type="AlphaFoldDB" id="A0A1M6WEJ7"/>
<keyword evidence="6" id="KW-0863">Zinc-finger</keyword>
<keyword evidence="6" id="KW-0862">Zinc</keyword>
<reference evidence="6 7" key="1">
    <citation type="submission" date="2016-11" db="EMBL/GenBank/DDBJ databases">
        <authorList>
            <person name="Jaros S."/>
            <person name="Januszkiewicz K."/>
            <person name="Wedrychowicz H."/>
        </authorList>
    </citation>
    <scope>NUCLEOTIDE SEQUENCE [LARGE SCALE GENOMIC DNA]</scope>
    <source>
        <strain evidence="6 7">DSM 43832</strain>
    </source>
</reference>
<evidence type="ECO:0000256" key="4">
    <source>
        <dbReference type="SAM" id="Phobius"/>
    </source>
</evidence>
<feature type="domain" description="Putative zinc-finger" evidence="5">
    <location>
        <begin position="23"/>
        <end position="52"/>
    </location>
</feature>
<dbReference type="InterPro" id="IPR027383">
    <property type="entry name" value="Znf_put"/>
</dbReference>
<evidence type="ECO:0000259" key="5">
    <source>
        <dbReference type="Pfam" id="PF13490"/>
    </source>
</evidence>
<dbReference type="EMBL" id="FRAP01000014">
    <property type="protein sequence ID" value="SHK91895.1"/>
    <property type="molecule type" value="Genomic_DNA"/>
</dbReference>
<keyword evidence="1" id="KW-0805">Transcription regulation</keyword>
<keyword evidence="4" id="KW-0812">Transmembrane</keyword>
<feature type="transmembrane region" description="Helical" evidence="4">
    <location>
        <begin position="135"/>
        <end position="158"/>
    </location>
</feature>
<keyword evidence="6" id="KW-0479">Metal-binding</keyword>
<evidence type="ECO:0000313" key="7">
    <source>
        <dbReference type="Proteomes" id="UP000184363"/>
    </source>
</evidence>
<feature type="region of interest" description="Disordered" evidence="3">
    <location>
        <begin position="183"/>
        <end position="203"/>
    </location>
</feature>
<dbReference type="OrthoDB" id="4775043at2"/>
<dbReference type="Pfam" id="PF13490">
    <property type="entry name" value="zf-HC2"/>
    <property type="match status" value="1"/>
</dbReference>
<evidence type="ECO:0000256" key="3">
    <source>
        <dbReference type="SAM" id="MobiDB-lite"/>
    </source>
</evidence>
<dbReference type="InterPro" id="IPR041916">
    <property type="entry name" value="Anti_sigma_zinc_sf"/>
</dbReference>
<dbReference type="Proteomes" id="UP000184363">
    <property type="component" value="Unassembled WGS sequence"/>
</dbReference>
<evidence type="ECO:0000256" key="2">
    <source>
        <dbReference type="ARBA" id="ARBA00023163"/>
    </source>
</evidence>